<evidence type="ECO:0000256" key="3">
    <source>
        <dbReference type="ARBA" id="ARBA00022989"/>
    </source>
</evidence>
<dbReference type="PROSITE" id="PS00217">
    <property type="entry name" value="SUGAR_TRANSPORT_2"/>
    <property type="match status" value="1"/>
</dbReference>
<dbReference type="Gene3D" id="1.20.1250.20">
    <property type="entry name" value="MFS general substrate transporter like domains"/>
    <property type="match status" value="1"/>
</dbReference>
<dbReference type="InterPro" id="IPR036259">
    <property type="entry name" value="MFS_trans_sf"/>
</dbReference>
<evidence type="ECO:0000313" key="7">
    <source>
        <dbReference type="Proteomes" id="UP001595075"/>
    </source>
</evidence>
<reference evidence="6 7" key="1">
    <citation type="journal article" date="2024" name="Commun. Biol.">
        <title>Comparative genomic analysis of thermophilic fungi reveals convergent evolutionary adaptations and gene losses.</title>
        <authorList>
            <person name="Steindorff A.S."/>
            <person name="Aguilar-Pontes M.V."/>
            <person name="Robinson A.J."/>
            <person name="Andreopoulos B."/>
            <person name="LaButti K."/>
            <person name="Kuo A."/>
            <person name="Mondo S."/>
            <person name="Riley R."/>
            <person name="Otillar R."/>
            <person name="Haridas S."/>
            <person name="Lipzen A."/>
            <person name="Grimwood J."/>
            <person name="Schmutz J."/>
            <person name="Clum A."/>
            <person name="Reid I.D."/>
            <person name="Moisan M.C."/>
            <person name="Butler G."/>
            <person name="Nguyen T.T.M."/>
            <person name="Dewar K."/>
            <person name="Conant G."/>
            <person name="Drula E."/>
            <person name="Henrissat B."/>
            <person name="Hansel C."/>
            <person name="Singer S."/>
            <person name="Hutchinson M.I."/>
            <person name="de Vries R.P."/>
            <person name="Natvig D.O."/>
            <person name="Powell A.J."/>
            <person name="Tsang A."/>
            <person name="Grigoriev I.V."/>
        </authorList>
    </citation>
    <scope>NUCLEOTIDE SEQUENCE [LARGE SCALE GENOMIC DNA]</scope>
    <source>
        <strain evidence="6 7">CBS 494.80</strain>
    </source>
</reference>
<dbReference type="PANTHER" id="PTHR48022:SF5">
    <property type="entry name" value="ALPHA-GLUCOSIDES PERMEASE MPH2-RELATED"/>
    <property type="match status" value="1"/>
</dbReference>
<evidence type="ECO:0000256" key="2">
    <source>
        <dbReference type="ARBA" id="ARBA00022692"/>
    </source>
</evidence>
<dbReference type="SUPFAM" id="SSF103473">
    <property type="entry name" value="MFS general substrate transporter"/>
    <property type="match status" value="1"/>
</dbReference>
<feature type="transmembrane region" description="Helical" evidence="5">
    <location>
        <begin position="170"/>
        <end position="189"/>
    </location>
</feature>
<protein>
    <recommendedName>
        <fullName evidence="8">Major facilitator superfamily (MFS) profile domain-containing protein</fullName>
    </recommendedName>
</protein>
<sequence>MNTSSDNKIRNRSSQIIELARVCSSSRSIRYTNIPMAAMSPSVPAPSSAHKTMEKINVYHVDIEDSAVQKIADRSTKFSILSTEAKLATDAEHAMTLRGAIKLYPKRYSGSFFAFPAFTKRYGVLQKDGKTYQIPGPWKAGLSNDARVAALSGFIFIPFFAHSIDVLEVGTILMGMSWGVFQTLTTSYASEVCPVALRGYLTTYVNMIWGLGQLIASGISRSLLTRNDQWAYRIPYALQWMWPVPLIIGIACAPASPWWLVRQDRNDDARKALRRLTSTESETDIDTTSSMMRYTNGIERNWFRNIILGLFQRSQSATKQKSLAALGSFSMDTDEAFNFSISLYAVAMIDVVIA</sequence>
<comment type="caution">
    <text evidence="6">The sequence shown here is derived from an EMBL/GenBank/DDBJ whole genome shotgun (WGS) entry which is preliminary data.</text>
</comment>
<keyword evidence="2 5" id="KW-0812">Transmembrane</keyword>
<evidence type="ECO:0000313" key="6">
    <source>
        <dbReference type="EMBL" id="KAL2065830.1"/>
    </source>
</evidence>
<dbReference type="InterPro" id="IPR005828">
    <property type="entry name" value="MFS_sugar_transport-like"/>
</dbReference>
<keyword evidence="3 5" id="KW-1133">Transmembrane helix</keyword>
<evidence type="ECO:0000256" key="4">
    <source>
        <dbReference type="ARBA" id="ARBA00023136"/>
    </source>
</evidence>
<dbReference type="InterPro" id="IPR050360">
    <property type="entry name" value="MFS_Sugar_Transporters"/>
</dbReference>
<feature type="transmembrane region" description="Helical" evidence="5">
    <location>
        <begin position="240"/>
        <end position="261"/>
    </location>
</feature>
<dbReference type="EMBL" id="JAZHXI010000012">
    <property type="protein sequence ID" value="KAL2065830.1"/>
    <property type="molecule type" value="Genomic_DNA"/>
</dbReference>
<evidence type="ECO:0008006" key="8">
    <source>
        <dbReference type="Google" id="ProtNLM"/>
    </source>
</evidence>
<comment type="subcellular location">
    <subcellularLocation>
        <location evidence="1">Membrane</location>
        <topology evidence="1">Multi-pass membrane protein</topology>
    </subcellularLocation>
</comment>
<dbReference type="Pfam" id="PF00083">
    <property type="entry name" value="Sugar_tr"/>
    <property type="match status" value="1"/>
</dbReference>
<accession>A0ABR4C7X3</accession>
<organism evidence="6 7">
    <name type="scientific">Oculimacula yallundae</name>
    <dbReference type="NCBI Taxonomy" id="86028"/>
    <lineage>
        <taxon>Eukaryota</taxon>
        <taxon>Fungi</taxon>
        <taxon>Dikarya</taxon>
        <taxon>Ascomycota</taxon>
        <taxon>Pezizomycotina</taxon>
        <taxon>Leotiomycetes</taxon>
        <taxon>Helotiales</taxon>
        <taxon>Ploettnerulaceae</taxon>
        <taxon>Oculimacula</taxon>
    </lineage>
</organism>
<proteinExistence type="predicted"/>
<dbReference type="Proteomes" id="UP001595075">
    <property type="component" value="Unassembled WGS sequence"/>
</dbReference>
<name>A0ABR4C7X3_9HELO</name>
<keyword evidence="4 5" id="KW-0472">Membrane</keyword>
<evidence type="ECO:0000256" key="5">
    <source>
        <dbReference type="SAM" id="Phobius"/>
    </source>
</evidence>
<keyword evidence="7" id="KW-1185">Reference proteome</keyword>
<feature type="transmembrane region" description="Helical" evidence="5">
    <location>
        <begin position="201"/>
        <end position="220"/>
    </location>
</feature>
<gene>
    <name evidence="6" type="ORF">VTL71DRAFT_3500</name>
</gene>
<dbReference type="InterPro" id="IPR005829">
    <property type="entry name" value="Sugar_transporter_CS"/>
</dbReference>
<evidence type="ECO:0000256" key="1">
    <source>
        <dbReference type="ARBA" id="ARBA00004141"/>
    </source>
</evidence>
<dbReference type="PANTHER" id="PTHR48022">
    <property type="entry name" value="PLASTIDIC GLUCOSE TRANSPORTER 4"/>
    <property type="match status" value="1"/>
</dbReference>